<dbReference type="Gene3D" id="4.10.1080.10">
    <property type="entry name" value="TSP type-3 repeat"/>
    <property type="match status" value="1"/>
</dbReference>
<keyword evidence="4" id="KW-0998">Cell outer membrane</keyword>
<feature type="region of interest" description="Disordered" evidence="6">
    <location>
        <begin position="346"/>
        <end position="440"/>
    </location>
</feature>
<comment type="subcellular location">
    <subcellularLocation>
        <location evidence="1">Cell outer membrane</location>
    </subcellularLocation>
</comment>
<dbReference type="Pfam" id="PF02412">
    <property type="entry name" value="TSP_3"/>
    <property type="match status" value="2"/>
</dbReference>
<keyword evidence="3 5" id="KW-0472">Membrane</keyword>
<evidence type="ECO:0000256" key="6">
    <source>
        <dbReference type="SAM" id="MobiDB-lite"/>
    </source>
</evidence>
<dbReference type="InterPro" id="IPR050330">
    <property type="entry name" value="Bact_OuterMem_StrucFunc"/>
</dbReference>
<dbReference type="Gene3D" id="3.30.1330.60">
    <property type="entry name" value="OmpA-like domain"/>
    <property type="match status" value="1"/>
</dbReference>
<dbReference type="PRINTS" id="PR01023">
    <property type="entry name" value="NAFLGMOTY"/>
</dbReference>
<dbReference type="InterPro" id="IPR006665">
    <property type="entry name" value="OmpA-like"/>
</dbReference>
<gene>
    <name evidence="8" type="ORF">DI536_14175</name>
</gene>
<keyword evidence="2" id="KW-0732">Signal</keyword>
<proteinExistence type="predicted"/>
<dbReference type="CDD" id="cd07185">
    <property type="entry name" value="OmpA_C-like"/>
    <property type="match status" value="1"/>
</dbReference>
<dbReference type="SUPFAM" id="SSF103088">
    <property type="entry name" value="OmpA-like"/>
    <property type="match status" value="1"/>
</dbReference>
<dbReference type="InterPro" id="IPR003367">
    <property type="entry name" value="Thrombospondin_3-like_rpt"/>
</dbReference>
<dbReference type="InterPro" id="IPR036737">
    <property type="entry name" value="OmpA-like_sf"/>
</dbReference>
<dbReference type="Proteomes" id="UP000249061">
    <property type="component" value="Unassembled WGS sequence"/>
</dbReference>
<dbReference type="PANTHER" id="PTHR30329">
    <property type="entry name" value="STATOR ELEMENT OF FLAGELLAR MOTOR COMPLEX"/>
    <property type="match status" value="1"/>
</dbReference>
<accession>A0A2W5UU40</accession>
<feature type="compositionally biased region" description="Acidic residues" evidence="6">
    <location>
        <begin position="364"/>
        <end position="376"/>
    </location>
</feature>
<dbReference type="PROSITE" id="PS51123">
    <property type="entry name" value="OMPA_2"/>
    <property type="match status" value="1"/>
</dbReference>
<reference evidence="8 9" key="1">
    <citation type="submission" date="2017-08" db="EMBL/GenBank/DDBJ databases">
        <title>Infants hospitalized years apart are colonized by the same room-sourced microbial strains.</title>
        <authorList>
            <person name="Brooks B."/>
            <person name="Olm M.R."/>
            <person name="Firek B.A."/>
            <person name="Baker R."/>
            <person name="Thomas B.C."/>
            <person name="Morowitz M.J."/>
            <person name="Banfield J.F."/>
        </authorList>
    </citation>
    <scope>NUCLEOTIDE SEQUENCE [LARGE SCALE GENOMIC DNA]</scope>
    <source>
        <strain evidence="8">S2_003_000_R2_14</strain>
    </source>
</reference>
<evidence type="ECO:0000256" key="3">
    <source>
        <dbReference type="ARBA" id="ARBA00023136"/>
    </source>
</evidence>
<feature type="compositionally biased region" description="Basic and acidic residues" evidence="6">
    <location>
        <begin position="378"/>
        <end position="396"/>
    </location>
</feature>
<evidence type="ECO:0000259" key="7">
    <source>
        <dbReference type="PROSITE" id="PS51123"/>
    </source>
</evidence>
<evidence type="ECO:0000256" key="4">
    <source>
        <dbReference type="ARBA" id="ARBA00023237"/>
    </source>
</evidence>
<evidence type="ECO:0000313" key="8">
    <source>
        <dbReference type="EMBL" id="PZR12718.1"/>
    </source>
</evidence>
<dbReference type="PRINTS" id="PR01021">
    <property type="entry name" value="OMPADOMAIN"/>
</dbReference>
<evidence type="ECO:0000256" key="1">
    <source>
        <dbReference type="ARBA" id="ARBA00004442"/>
    </source>
</evidence>
<dbReference type="Pfam" id="PF00691">
    <property type="entry name" value="OmpA"/>
    <property type="match status" value="1"/>
</dbReference>
<dbReference type="GO" id="GO:0005509">
    <property type="term" value="F:calcium ion binding"/>
    <property type="evidence" value="ECO:0007669"/>
    <property type="project" value="InterPro"/>
</dbReference>
<feature type="domain" description="OmpA-like" evidence="7">
    <location>
        <begin position="448"/>
        <end position="565"/>
    </location>
</feature>
<evidence type="ECO:0000256" key="2">
    <source>
        <dbReference type="ARBA" id="ARBA00022729"/>
    </source>
</evidence>
<dbReference type="InterPro" id="IPR028974">
    <property type="entry name" value="TSP_type-3_rpt"/>
</dbReference>
<dbReference type="InterPro" id="IPR006664">
    <property type="entry name" value="OMP_bac"/>
</dbReference>
<dbReference type="AlphaFoldDB" id="A0A2W5UU40"/>
<dbReference type="SUPFAM" id="SSF103647">
    <property type="entry name" value="TSP type-3 repeat"/>
    <property type="match status" value="1"/>
</dbReference>
<name>A0A2W5UU40_9BACT</name>
<evidence type="ECO:0000256" key="5">
    <source>
        <dbReference type="PROSITE-ProRule" id="PRU00473"/>
    </source>
</evidence>
<dbReference type="PANTHER" id="PTHR30329:SF21">
    <property type="entry name" value="LIPOPROTEIN YIAD-RELATED"/>
    <property type="match status" value="1"/>
</dbReference>
<evidence type="ECO:0000313" key="9">
    <source>
        <dbReference type="Proteomes" id="UP000249061"/>
    </source>
</evidence>
<dbReference type="GO" id="GO:0009279">
    <property type="term" value="C:cell outer membrane"/>
    <property type="evidence" value="ECO:0007669"/>
    <property type="project" value="UniProtKB-SubCell"/>
</dbReference>
<organism evidence="8 9">
    <name type="scientific">Archangium gephyra</name>
    <dbReference type="NCBI Taxonomy" id="48"/>
    <lineage>
        <taxon>Bacteria</taxon>
        <taxon>Pseudomonadati</taxon>
        <taxon>Myxococcota</taxon>
        <taxon>Myxococcia</taxon>
        <taxon>Myxococcales</taxon>
        <taxon>Cystobacterineae</taxon>
        <taxon>Archangiaceae</taxon>
        <taxon>Archangium</taxon>
    </lineage>
</organism>
<sequence length="577" mass="62612">MRASSSRSELNHPVAALFPFQARMRGYTLPSVRSLRLFIFGLLCASGVSRAQPIDAFSARGIDLVPFKFTPGMDSGLTLEGGELLNTRSWQLTALVDFNIGILSAKFGNERLGELMPFRTDIHILGAYQLHPRIEVAADIPLVAQAHNFGLLDAQGFPTTPPAAFGLGAPRLLGRVQILKQSEVPIVGLAGILEVRFPIGGVDSFMSDRGFVFAPRVAVERGIGPVRLLGNVGWRLRTAPGRFLNLYVGQEFTLGGGAIVEIPNFSIFQNNQLIAEVNVATPAEAPFTFTEAEALKTPFEAMVGARTTVGGNWGVQLSVGKGLGETGYGRELLRVALGVSYQHVAEPDSDNDGIPDRVDGCPDQAEDLDGVEDVDGCPEAKDPDRDGDGVPDKVDACPDQPGLQQLDGCPDRDGDQIPDNVDKCPDQPGPPELTGCPPPEDEEEVVLESERIRINNQILFEFGSDRIDPRSFKLLDEVAQVLNKNKDVGPVQIEGHTDNVGSREININLSKRRAKAVETYLIGKGIAAKRLRSEGFGFDRPIATNDTPLGRAKNRRTEFKLLEEIENKGEQKPAPRK</sequence>
<protein>
    <submittedName>
        <fullName evidence="8">Cell envelope biogenesis protein OmpA</fullName>
    </submittedName>
</protein>
<comment type="caution">
    <text evidence="8">The sequence shown here is derived from an EMBL/GenBank/DDBJ whole genome shotgun (WGS) entry which is preliminary data.</text>
</comment>
<dbReference type="GO" id="GO:0007155">
    <property type="term" value="P:cell adhesion"/>
    <property type="evidence" value="ECO:0007669"/>
    <property type="project" value="InterPro"/>
</dbReference>
<feature type="compositionally biased region" description="Basic and acidic residues" evidence="6">
    <location>
        <begin position="409"/>
        <end position="425"/>
    </location>
</feature>
<dbReference type="EMBL" id="QFQP01000011">
    <property type="protein sequence ID" value="PZR12718.1"/>
    <property type="molecule type" value="Genomic_DNA"/>
</dbReference>